<dbReference type="EMBL" id="AGXW01000014">
    <property type="protein sequence ID" value="EKJ89087.1"/>
    <property type="molecule type" value="Genomic_DNA"/>
</dbReference>
<organism evidence="2 3">
    <name type="scientific">Bacteroides finegoldii CL09T03C10</name>
    <dbReference type="NCBI Taxonomy" id="997888"/>
    <lineage>
        <taxon>Bacteria</taxon>
        <taxon>Pseudomonadati</taxon>
        <taxon>Bacteroidota</taxon>
        <taxon>Bacteroidia</taxon>
        <taxon>Bacteroidales</taxon>
        <taxon>Bacteroidaceae</taxon>
        <taxon>Bacteroides</taxon>
    </lineage>
</organism>
<sequence length="132" mass="15454">MNCQCNIFIYSLVTSQHLLNKPLAKREINKRVSVVSQLLFWLVEILLRMYIVYCQCIYTHIQQFNRKMIILQGFKLLPCDGVEASHSPYRLIPTPPIAVEQVGGISQSVWRRGQFPTFLQHFSDLVFLHLYL</sequence>
<dbReference type="AlphaFoldDB" id="K5BRG2"/>
<keyword evidence="1" id="KW-0472">Membrane</keyword>
<name>K5BRG2_9BACE</name>
<evidence type="ECO:0000313" key="3">
    <source>
        <dbReference type="Proteomes" id="UP000007995"/>
    </source>
</evidence>
<comment type="caution">
    <text evidence="2">The sequence shown here is derived from an EMBL/GenBank/DDBJ whole genome shotgun (WGS) entry which is preliminary data.</text>
</comment>
<feature type="transmembrane region" description="Helical" evidence="1">
    <location>
        <begin position="38"/>
        <end position="58"/>
    </location>
</feature>
<proteinExistence type="predicted"/>
<reference evidence="2 3" key="1">
    <citation type="submission" date="2012-02" db="EMBL/GenBank/DDBJ databases">
        <title>The Genome Sequence of Bacteroides finegoldii CL09T03C10.</title>
        <authorList>
            <consortium name="The Broad Institute Genome Sequencing Platform"/>
            <person name="Earl A."/>
            <person name="Ward D."/>
            <person name="Feldgarden M."/>
            <person name="Gevers D."/>
            <person name="Zitomersky N.L."/>
            <person name="Coyne M.J."/>
            <person name="Comstock L.E."/>
            <person name="Young S.K."/>
            <person name="Zeng Q."/>
            <person name="Gargeya S."/>
            <person name="Fitzgerald M."/>
            <person name="Haas B."/>
            <person name="Abouelleil A."/>
            <person name="Alvarado L."/>
            <person name="Arachchi H.M."/>
            <person name="Berlin A."/>
            <person name="Chapman S.B."/>
            <person name="Gearin G."/>
            <person name="Goldberg J."/>
            <person name="Griggs A."/>
            <person name="Gujja S."/>
            <person name="Hansen M."/>
            <person name="Heiman D."/>
            <person name="Howarth C."/>
            <person name="Larimer J."/>
            <person name="Lui A."/>
            <person name="MacDonald P.J.P."/>
            <person name="McCowen C."/>
            <person name="Montmayeur A."/>
            <person name="Murphy C."/>
            <person name="Neiman D."/>
            <person name="Pearson M."/>
            <person name="Priest M."/>
            <person name="Roberts A."/>
            <person name="Saif S."/>
            <person name="Shea T."/>
            <person name="Sisk P."/>
            <person name="Stolte C."/>
            <person name="Sykes S."/>
            <person name="Wortman J."/>
            <person name="Nusbaum C."/>
            <person name="Birren B."/>
        </authorList>
    </citation>
    <scope>NUCLEOTIDE SEQUENCE [LARGE SCALE GENOMIC DNA]</scope>
    <source>
        <strain evidence="2 3">CL09T03C10</strain>
    </source>
</reference>
<evidence type="ECO:0000313" key="2">
    <source>
        <dbReference type="EMBL" id="EKJ89087.1"/>
    </source>
</evidence>
<dbReference type="Proteomes" id="UP000007995">
    <property type="component" value="Unassembled WGS sequence"/>
</dbReference>
<gene>
    <name evidence="2" type="ORF">HMPREF1057_03840</name>
</gene>
<dbReference type="HOGENOM" id="CLU_1912849_0_0_10"/>
<accession>K5BRG2</accession>
<keyword evidence="1" id="KW-0812">Transmembrane</keyword>
<protein>
    <submittedName>
        <fullName evidence="2">Uncharacterized protein</fullName>
    </submittedName>
</protein>
<evidence type="ECO:0000256" key="1">
    <source>
        <dbReference type="SAM" id="Phobius"/>
    </source>
</evidence>
<keyword evidence="1" id="KW-1133">Transmembrane helix</keyword>